<dbReference type="PANTHER" id="PTHR42847:SF4">
    <property type="entry name" value="ALKANESULFONATE MONOOXYGENASE-RELATED"/>
    <property type="match status" value="1"/>
</dbReference>
<evidence type="ECO:0000256" key="2">
    <source>
        <dbReference type="ARBA" id="ARBA00022643"/>
    </source>
</evidence>
<keyword evidence="2" id="KW-0288">FMN</keyword>
<evidence type="ECO:0000256" key="4">
    <source>
        <dbReference type="ARBA" id="ARBA00023033"/>
    </source>
</evidence>
<keyword evidence="1" id="KW-0285">Flavoprotein</keyword>
<dbReference type="SUPFAM" id="SSF51679">
    <property type="entry name" value="Bacterial luciferase-like"/>
    <property type="match status" value="1"/>
</dbReference>
<comment type="caution">
    <text evidence="6">The sequence shown here is derived from an EMBL/GenBank/DDBJ whole genome shotgun (WGS) entry which is preliminary data.</text>
</comment>
<evidence type="ECO:0000259" key="5">
    <source>
        <dbReference type="Pfam" id="PF00296"/>
    </source>
</evidence>
<dbReference type="Pfam" id="PF00296">
    <property type="entry name" value="Bac_luciferase"/>
    <property type="match status" value="1"/>
</dbReference>
<dbReference type="Gene3D" id="3.20.20.30">
    <property type="entry name" value="Luciferase-like domain"/>
    <property type="match status" value="1"/>
</dbReference>
<evidence type="ECO:0000256" key="1">
    <source>
        <dbReference type="ARBA" id="ARBA00022630"/>
    </source>
</evidence>
<keyword evidence="3" id="KW-0560">Oxidoreductase</keyword>
<dbReference type="OrthoDB" id="180193at2"/>
<proteinExistence type="predicted"/>
<dbReference type="GO" id="GO:0008726">
    <property type="term" value="F:alkanesulfonate monooxygenase activity"/>
    <property type="evidence" value="ECO:0007669"/>
    <property type="project" value="TreeGrafter"/>
</dbReference>
<keyword evidence="4" id="KW-0503">Monooxygenase</keyword>
<dbReference type="PANTHER" id="PTHR42847">
    <property type="entry name" value="ALKANESULFONATE MONOOXYGENASE"/>
    <property type="match status" value="1"/>
</dbReference>
<organism evidence="6 7">
    <name type="scientific">Devosia insulae DS-56</name>
    <dbReference type="NCBI Taxonomy" id="1116389"/>
    <lineage>
        <taxon>Bacteria</taxon>
        <taxon>Pseudomonadati</taxon>
        <taxon>Pseudomonadota</taxon>
        <taxon>Alphaproteobacteria</taxon>
        <taxon>Hyphomicrobiales</taxon>
        <taxon>Devosiaceae</taxon>
        <taxon>Devosia</taxon>
    </lineage>
</organism>
<accession>A0A1E5XIQ4</accession>
<keyword evidence="7" id="KW-1185">Reference proteome</keyword>
<dbReference type="RefSeq" id="WP_069912210.1">
    <property type="nucleotide sequence ID" value="NZ_LAJE02000369.1"/>
</dbReference>
<gene>
    <name evidence="6" type="ORF">VW23_004595</name>
</gene>
<dbReference type="InterPro" id="IPR011251">
    <property type="entry name" value="Luciferase-like_dom"/>
</dbReference>
<dbReference type="GO" id="GO:0046306">
    <property type="term" value="P:alkanesulfonate catabolic process"/>
    <property type="evidence" value="ECO:0007669"/>
    <property type="project" value="TreeGrafter"/>
</dbReference>
<feature type="domain" description="Luciferase-like" evidence="5">
    <location>
        <begin position="47"/>
        <end position="328"/>
    </location>
</feature>
<dbReference type="InterPro" id="IPR050172">
    <property type="entry name" value="SsuD_RutA_monooxygenase"/>
</dbReference>
<evidence type="ECO:0000313" key="6">
    <source>
        <dbReference type="EMBL" id="OEO28486.1"/>
    </source>
</evidence>
<dbReference type="EMBL" id="LAJE02000369">
    <property type="protein sequence ID" value="OEO28486.1"/>
    <property type="molecule type" value="Genomic_DNA"/>
</dbReference>
<sequence>MISTELAARRQAGTLKLGYCVPAFAMPSPGLFRVPNVARIEDVDVLGNAREAERLGFDSLWVCDHLMLGREQAVLEGWTTLAMIAGATSKAQLGLIHQANLFRAPQIAAKMMSTLDLLSGGRFIHFFEAGMGRPEQVAYGLDWDDNHDARVERLEEAITLIKALYAADQPIDFDGKFYQLSGAQLAPKPVQSHIPVWLGEAFDPVIELSGRIADGWNSTPVTLTELARRLALLDASLAKAGRSRAEVEISFETQILVAHDLATLRRKVAALVERMVETKSGEPQPEVTDFVAGRVDRLPEAMTGPWIIGTAEDAKARIVELRGQGVDHLMLWFMDAPDTDGMAYFMEEVAPGFR</sequence>
<name>A0A1E5XIQ4_9HYPH</name>
<dbReference type="Proteomes" id="UP000095463">
    <property type="component" value="Unassembled WGS sequence"/>
</dbReference>
<reference evidence="6 7" key="1">
    <citation type="journal article" date="2015" name="Genome Announc.">
        <title>Genome Assemblies of Three Soil-Associated Devosia species: D. insulae, D. limi, and D. soli.</title>
        <authorList>
            <person name="Hassan Y.I."/>
            <person name="Lepp D."/>
            <person name="Zhou T."/>
        </authorList>
    </citation>
    <scope>NUCLEOTIDE SEQUENCE [LARGE SCALE GENOMIC DNA]</scope>
    <source>
        <strain evidence="6 7">DS-56</strain>
    </source>
</reference>
<dbReference type="AlphaFoldDB" id="A0A1E5XIQ4"/>
<evidence type="ECO:0000313" key="7">
    <source>
        <dbReference type="Proteomes" id="UP000095463"/>
    </source>
</evidence>
<protein>
    <recommendedName>
        <fullName evidence="5">Luciferase-like domain-containing protein</fullName>
    </recommendedName>
</protein>
<dbReference type="InterPro" id="IPR036661">
    <property type="entry name" value="Luciferase-like_sf"/>
</dbReference>
<evidence type="ECO:0000256" key="3">
    <source>
        <dbReference type="ARBA" id="ARBA00023002"/>
    </source>
</evidence>